<dbReference type="AlphaFoldDB" id="A0A0S1X8T1"/>
<reference evidence="7 8" key="1">
    <citation type="journal article" date="2016" name="Genome Announc.">
        <title>Complete genome sequence of the hyperthermophilic and piezophilic archaeon Thermococcus barophilus Ch5, capable of growth at the expense of hydrogenogenesis from carbon monoxide and formate.</title>
        <authorList>
            <person name="Oger P."/>
            <person name="Sokolova T.G."/>
            <person name="Kozhevnikova D.A."/>
            <person name="Taranov E.A."/>
            <person name="Vannier P."/>
            <person name="Lee H.S."/>
            <person name="Kwon K.K."/>
            <person name="Kang S.G."/>
            <person name="Lee J.H."/>
            <person name="Bonch-Osmolovskaya E.A."/>
            <person name="Lebedinsky A.V."/>
        </authorList>
    </citation>
    <scope>NUCLEOTIDE SEQUENCE [LARGE SCALE GENOMIC DNA]</scope>
    <source>
        <strain evidence="8">Ch5</strain>
    </source>
</reference>
<dbReference type="GO" id="GO:0004489">
    <property type="term" value="F:methylenetetrahydrofolate reductase [NAD(P)H] activity"/>
    <property type="evidence" value="ECO:0007669"/>
    <property type="project" value="InterPro"/>
</dbReference>
<name>A0A0S1X8T1_THEBA</name>
<evidence type="ECO:0000256" key="5">
    <source>
        <dbReference type="ARBA" id="ARBA00023002"/>
    </source>
</evidence>
<evidence type="ECO:0000259" key="6">
    <source>
        <dbReference type="Pfam" id="PF12225"/>
    </source>
</evidence>
<evidence type="ECO:0000256" key="3">
    <source>
        <dbReference type="ARBA" id="ARBA00022630"/>
    </source>
</evidence>
<dbReference type="GO" id="GO:0033738">
    <property type="term" value="F:methylenetetrahydrofolate reductase (ferredoxin) activity"/>
    <property type="evidence" value="ECO:0007669"/>
    <property type="project" value="UniProtKB-EC"/>
</dbReference>
<feature type="domain" description="Methylene-tetrahydrofolate reductase C-terminal-like" evidence="6">
    <location>
        <begin position="8"/>
        <end position="45"/>
    </location>
</feature>
<dbReference type="STRING" id="55802.TBCH5v1_0189"/>
<comment type="cofactor">
    <cofactor evidence="1">
        <name>FAD</name>
        <dbReference type="ChEBI" id="CHEBI:57692"/>
    </cofactor>
</comment>
<dbReference type="UniPathway" id="UPA00193"/>
<gene>
    <name evidence="7" type="ORF">TBCH5v1_0189</name>
</gene>
<keyword evidence="4" id="KW-0274">FAD</keyword>
<dbReference type="SUPFAM" id="SSF51730">
    <property type="entry name" value="FAD-linked oxidoreductase"/>
    <property type="match status" value="1"/>
</dbReference>
<sequence length="351" mass="39520">MVELRIFGCPKSLLNGPCGGAFNGKCEVNENHCPWLGVLERVHYLDGAVLFNEHPILMEIGKIPSRDVKPKNSNFWSQVEKGRALSVEFPIAAVKNEEDVAKIVSQITPELYTIPDNPLGYPHFSPTAFATHLKHFGIEVMPHLTAKDRNLTALTAELKTAVLFNFEVVLLATGDWPSLALPSRPVFDLDSTNMIRLARFVFNGVLPTKETFEVKERPRVAGAMNPHYKPRVEAQRIARKLMAGAELFFTQVVATKESVTRIKETFIELKKYINAEVPVMVSLLYPISDDIKPLLRRMGIQTGDDTFEEVLEEVKALDVAGGVNLIILSRNLDVWLSLWREAYEKIKEVLR</sequence>
<dbReference type="RefSeq" id="WP_056933158.1">
    <property type="nucleotide sequence ID" value="NZ_CP013050.1"/>
</dbReference>
<evidence type="ECO:0000256" key="2">
    <source>
        <dbReference type="ARBA" id="ARBA00004777"/>
    </source>
</evidence>
<dbReference type="GO" id="GO:0035999">
    <property type="term" value="P:tetrahydrofolate interconversion"/>
    <property type="evidence" value="ECO:0007669"/>
    <property type="project" value="UniProtKB-UniPathway"/>
</dbReference>
<protein>
    <submittedName>
        <fullName evidence="7">5,10-methylenetetrahydrofolate reductase</fullName>
        <ecNumber evidence="7">1.5.7.1</ecNumber>
    </submittedName>
</protein>
<dbReference type="InterPro" id="IPR003171">
    <property type="entry name" value="Mehydrof_redctse-like"/>
</dbReference>
<dbReference type="Pfam" id="PF12225">
    <property type="entry name" value="DUF5981"/>
    <property type="match status" value="1"/>
</dbReference>
<keyword evidence="5 7" id="KW-0560">Oxidoreductase</keyword>
<evidence type="ECO:0000256" key="1">
    <source>
        <dbReference type="ARBA" id="ARBA00001974"/>
    </source>
</evidence>
<accession>A0A0S1X8T1</accession>
<evidence type="ECO:0000313" key="8">
    <source>
        <dbReference type="Proteomes" id="UP000066042"/>
    </source>
</evidence>
<dbReference type="InterPro" id="IPR022026">
    <property type="entry name" value="DUF5981"/>
</dbReference>
<dbReference type="GO" id="GO:0006555">
    <property type="term" value="P:methionine metabolic process"/>
    <property type="evidence" value="ECO:0007669"/>
    <property type="project" value="InterPro"/>
</dbReference>
<organism evidence="7 8">
    <name type="scientific">Thermococcus barophilus</name>
    <dbReference type="NCBI Taxonomy" id="55802"/>
    <lineage>
        <taxon>Archaea</taxon>
        <taxon>Methanobacteriati</taxon>
        <taxon>Methanobacteriota</taxon>
        <taxon>Thermococci</taxon>
        <taxon>Thermococcales</taxon>
        <taxon>Thermococcaceae</taxon>
        <taxon>Thermococcus</taxon>
    </lineage>
</organism>
<evidence type="ECO:0000256" key="4">
    <source>
        <dbReference type="ARBA" id="ARBA00022827"/>
    </source>
</evidence>
<dbReference type="Proteomes" id="UP000066042">
    <property type="component" value="Chromosome"/>
</dbReference>
<dbReference type="Pfam" id="PF02219">
    <property type="entry name" value="MTHFR"/>
    <property type="match status" value="1"/>
</dbReference>
<dbReference type="EMBL" id="CP013050">
    <property type="protein sequence ID" value="ALM74168.1"/>
    <property type="molecule type" value="Genomic_DNA"/>
</dbReference>
<dbReference type="InterPro" id="IPR029041">
    <property type="entry name" value="FAD-linked_oxidoreductase-like"/>
</dbReference>
<evidence type="ECO:0000313" key="7">
    <source>
        <dbReference type="EMBL" id="ALM74168.1"/>
    </source>
</evidence>
<dbReference type="PANTHER" id="PTHR38755:SF1">
    <property type="entry name" value="METHYLENE-TETRAHYDROFOLATE REDUCTASE C-TERMINAL DOMAIN-CONTAINING PROTEIN"/>
    <property type="match status" value="1"/>
</dbReference>
<proteinExistence type="predicted"/>
<dbReference type="PATRIC" id="fig|55802.8.peg.187"/>
<dbReference type="Gene3D" id="3.20.20.220">
    <property type="match status" value="1"/>
</dbReference>
<comment type="pathway">
    <text evidence="2">One-carbon metabolism; tetrahydrofolate interconversion.</text>
</comment>
<dbReference type="PANTHER" id="PTHR38755">
    <property type="entry name" value="5,10-METHYLENETETRAHYDROFOLATE REDUCTASE"/>
    <property type="match status" value="1"/>
</dbReference>
<keyword evidence="3" id="KW-0285">Flavoprotein</keyword>
<dbReference type="GeneID" id="26135483"/>
<dbReference type="SMR" id="A0A0S1X8T1"/>
<dbReference type="EC" id="1.5.7.1" evidence="7"/>